<reference evidence="1 2" key="1">
    <citation type="submission" date="2014-04" db="EMBL/GenBank/DDBJ databases">
        <authorList>
            <consortium name="DOE Joint Genome Institute"/>
            <person name="Kuo A."/>
            <person name="Tarkka M."/>
            <person name="Buscot F."/>
            <person name="Kohler A."/>
            <person name="Nagy L.G."/>
            <person name="Floudas D."/>
            <person name="Copeland A."/>
            <person name="Barry K.W."/>
            <person name="Cichocki N."/>
            <person name="Veneault-Fourrey C."/>
            <person name="LaButti K."/>
            <person name="Lindquist E.A."/>
            <person name="Lipzen A."/>
            <person name="Lundell T."/>
            <person name="Morin E."/>
            <person name="Murat C."/>
            <person name="Sun H."/>
            <person name="Tunlid A."/>
            <person name="Henrissat B."/>
            <person name="Grigoriev I.V."/>
            <person name="Hibbett D.S."/>
            <person name="Martin F."/>
            <person name="Nordberg H.P."/>
            <person name="Cantor M.N."/>
            <person name="Hua S.X."/>
        </authorList>
    </citation>
    <scope>NUCLEOTIDE SEQUENCE [LARGE SCALE GENOMIC DNA]</scope>
    <source>
        <strain evidence="1 2">F 1598</strain>
    </source>
</reference>
<dbReference type="HOGENOM" id="CLU_557895_0_0_1"/>
<dbReference type="EMBL" id="KN832970">
    <property type="protein sequence ID" value="KIM92437.1"/>
    <property type="molecule type" value="Genomic_DNA"/>
</dbReference>
<accession>A0A0C3CRX6</accession>
<keyword evidence="2" id="KW-1185">Reference proteome</keyword>
<evidence type="ECO:0000313" key="1">
    <source>
        <dbReference type="EMBL" id="KIM92437.1"/>
    </source>
</evidence>
<dbReference type="OrthoDB" id="3056038at2759"/>
<dbReference type="InParanoid" id="A0A0C3CRX6"/>
<sequence length="489" mass="54855">MTPSIFWDRGRLLFTSRDEGSTEMEDVLRTDKGVTAGVVRLSATREAWDAQTVESAEDSGIGGVEKKPQLAFHPSILYHGVKKLWFSSRTTLFYTLFLREGHNRWPERDIGKPEGQYFWGHQGVYGARSSASQRFQIIPWSSCQGLHRCLDDSQSVVLLDSVFDYIWRDVFRPTFSSSFSIPVGIVFRMDSVLCNDLLDSAETADISAQTRGPGYLHNIVFVLLLLLDPMHQLNFGSAKARVSSKSQTGSKETFYLAKSTTFAGAQTALSVFKEIAGKTGVPGLQEGVKALAIVLDAMQKTSQNADDVESFTKRIEGLTDMLKTMTQDKAQFSKSMLDRIDRLSITWTKSAKEVQGIGSQNYAKRLLNRDIDAQAIAGEIQTITWSIHTFMVYHPSLVKSCCSSSRTPKVESMLAIEYALDDTRALLTRSAGRIEGRLDKVHRDVQEIKMRQDVLGMYQNLRMGRLKLTCLKVALFHMQSLHDMIAMID</sequence>
<name>A0A0C3CRX6_PILCF</name>
<protein>
    <submittedName>
        <fullName evidence="1">Uncharacterized protein</fullName>
    </submittedName>
</protein>
<dbReference type="CDD" id="cd21037">
    <property type="entry name" value="MLKL_NTD"/>
    <property type="match status" value="1"/>
</dbReference>
<dbReference type="Proteomes" id="UP000054166">
    <property type="component" value="Unassembled WGS sequence"/>
</dbReference>
<dbReference type="AlphaFoldDB" id="A0A0C3CRX6"/>
<dbReference type="InterPro" id="IPR059179">
    <property type="entry name" value="MLKL-like_MCAfunc"/>
</dbReference>
<proteinExistence type="predicted"/>
<gene>
    <name evidence="1" type="ORF">PILCRDRAFT_83581</name>
</gene>
<organism evidence="1 2">
    <name type="scientific">Piloderma croceum (strain F 1598)</name>
    <dbReference type="NCBI Taxonomy" id="765440"/>
    <lineage>
        <taxon>Eukaryota</taxon>
        <taxon>Fungi</taxon>
        <taxon>Dikarya</taxon>
        <taxon>Basidiomycota</taxon>
        <taxon>Agaricomycotina</taxon>
        <taxon>Agaricomycetes</taxon>
        <taxon>Agaricomycetidae</taxon>
        <taxon>Atheliales</taxon>
        <taxon>Atheliaceae</taxon>
        <taxon>Piloderma</taxon>
    </lineage>
</organism>
<reference evidence="2" key="2">
    <citation type="submission" date="2015-01" db="EMBL/GenBank/DDBJ databases">
        <title>Evolutionary Origins and Diversification of the Mycorrhizal Mutualists.</title>
        <authorList>
            <consortium name="DOE Joint Genome Institute"/>
            <consortium name="Mycorrhizal Genomics Consortium"/>
            <person name="Kohler A."/>
            <person name="Kuo A."/>
            <person name="Nagy L.G."/>
            <person name="Floudas D."/>
            <person name="Copeland A."/>
            <person name="Barry K.W."/>
            <person name="Cichocki N."/>
            <person name="Veneault-Fourrey C."/>
            <person name="LaButti K."/>
            <person name="Lindquist E.A."/>
            <person name="Lipzen A."/>
            <person name="Lundell T."/>
            <person name="Morin E."/>
            <person name="Murat C."/>
            <person name="Riley R."/>
            <person name="Ohm R."/>
            <person name="Sun H."/>
            <person name="Tunlid A."/>
            <person name="Henrissat B."/>
            <person name="Grigoriev I.V."/>
            <person name="Hibbett D.S."/>
            <person name="Martin F."/>
        </authorList>
    </citation>
    <scope>NUCLEOTIDE SEQUENCE [LARGE SCALE GENOMIC DNA]</scope>
    <source>
        <strain evidence="2">F 1598</strain>
    </source>
</reference>
<evidence type="ECO:0000313" key="2">
    <source>
        <dbReference type="Proteomes" id="UP000054166"/>
    </source>
</evidence>